<evidence type="ECO:0000256" key="1">
    <source>
        <dbReference type="ARBA" id="ARBA00022598"/>
    </source>
</evidence>
<protein>
    <recommendedName>
        <fullName evidence="4">Tubulin--tyrosine ligase-like protein 5</fullName>
    </recommendedName>
</protein>
<keyword evidence="9" id="KW-1185">Reference proteome</keyword>
<dbReference type="GO" id="GO:0070740">
    <property type="term" value="F:tubulin-glutamic acid ligase activity"/>
    <property type="evidence" value="ECO:0007669"/>
    <property type="project" value="TreeGrafter"/>
</dbReference>
<dbReference type="GO" id="GO:0015631">
    <property type="term" value="F:tubulin binding"/>
    <property type="evidence" value="ECO:0007669"/>
    <property type="project" value="TreeGrafter"/>
</dbReference>
<organism evidence="8 9">
    <name type="scientific">Kipferlia bialata</name>
    <dbReference type="NCBI Taxonomy" id="797122"/>
    <lineage>
        <taxon>Eukaryota</taxon>
        <taxon>Metamonada</taxon>
        <taxon>Carpediemonas-like organisms</taxon>
        <taxon>Kipferlia</taxon>
    </lineage>
</organism>
<feature type="compositionally biased region" description="Polar residues" evidence="6">
    <location>
        <begin position="67"/>
        <end position="78"/>
    </location>
</feature>
<keyword evidence="7" id="KW-0812">Transmembrane</keyword>
<evidence type="ECO:0000256" key="7">
    <source>
        <dbReference type="SAM" id="Phobius"/>
    </source>
</evidence>
<dbReference type="InterPro" id="IPR004344">
    <property type="entry name" value="TTL/TTLL_fam"/>
</dbReference>
<keyword evidence="7" id="KW-0472">Membrane</keyword>
<feature type="compositionally biased region" description="Low complexity" evidence="6">
    <location>
        <begin position="47"/>
        <end position="63"/>
    </location>
</feature>
<dbReference type="GO" id="GO:0005524">
    <property type="term" value="F:ATP binding"/>
    <property type="evidence" value="ECO:0007669"/>
    <property type="project" value="UniProtKB-KW"/>
</dbReference>
<evidence type="ECO:0000256" key="4">
    <source>
        <dbReference type="ARBA" id="ARBA00041448"/>
    </source>
</evidence>
<keyword evidence="7" id="KW-1133">Transmembrane helix</keyword>
<accession>A0A9K3CQS1</accession>
<proteinExistence type="predicted"/>
<comment type="catalytic activity">
    <reaction evidence="5">
        <text>L-glutamyl-[protein] + L-glutamate + ATP = gamma-L-glutamyl-L-glutamyl-[protein] + ADP + phosphate + H(+)</text>
        <dbReference type="Rhea" id="RHEA:60144"/>
        <dbReference type="Rhea" id="RHEA-COMP:10208"/>
        <dbReference type="Rhea" id="RHEA-COMP:15517"/>
        <dbReference type="ChEBI" id="CHEBI:15378"/>
        <dbReference type="ChEBI" id="CHEBI:29973"/>
        <dbReference type="ChEBI" id="CHEBI:29985"/>
        <dbReference type="ChEBI" id="CHEBI:30616"/>
        <dbReference type="ChEBI" id="CHEBI:43474"/>
        <dbReference type="ChEBI" id="CHEBI:143622"/>
        <dbReference type="ChEBI" id="CHEBI:456216"/>
    </reaction>
    <physiologicalReaction direction="left-to-right" evidence="5">
        <dbReference type="Rhea" id="RHEA:60145"/>
    </physiologicalReaction>
</comment>
<dbReference type="Pfam" id="PF03133">
    <property type="entry name" value="TTL"/>
    <property type="match status" value="2"/>
</dbReference>
<dbReference type="GO" id="GO:0000226">
    <property type="term" value="P:microtubule cytoskeleton organization"/>
    <property type="evidence" value="ECO:0007669"/>
    <property type="project" value="TreeGrafter"/>
</dbReference>
<comment type="caution">
    <text evidence="8">The sequence shown here is derived from an EMBL/GenBank/DDBJ whole genome shotgun (WGS) entry which is preliminary data.</text>
</comment>
<dbReference type="GO" id="GO:0036064">
    <property type="term" value="C:ciliary basal body"/>
    <property type="evidence" value="ECO:0007669"/>
    <property type="project" value="TreeGrafter"/>
</dbReference>
<evidence type="ECO:0000256" key="3">
    <source>
        <dbReference type="ARBA" id="ARBA00022840"/>
    </source>
</evidence>
<dbReference type="PANTHER" id="PTHR12241:SF145">
    <property type="entry name" value="TUBULIN POLYGLUTAMYLASE TTLL5"/>
    <property type="match status" value="1"/>
</dbReference>
<name>A0A9K3CQS1_9EUKA</name>
<keyword evidence="2" id="KW-0547">Nucleotide-binding</keyword>
<evidence type="ECO:0000313" key="8">
    <source>
        <dbReference type="EMBL" id="GIQ79879.1"/>
    </source>
</evidence>
<evidence type="ECO:0000313" key="9">
    <source>
        <dbReference type="Proteomes" id="UP000265618"/>
    </source>
</evidence>
<gene>
    <name evidence="8" type="ORF">KIPB_000583</name>
</gene>
<dbReference type="Gene3D" id="3.30.470.20">
    <property type="entry name" value="ATP-grasp fold, B domain"/>
    <property type="match status" value="1"/>
</dbReference>
<feature type="region of interest" description="Disordered" evidence="6">
    <location>
        <begin position="47"/>
        <end position="85"/>
    </location>
</feature>
<dbReference type="PROSITE" id="PS51221">
    <property type="entry name" value="TTL"/>
    <property type="match status" value="1"/>
</dbReference>
<evidence type="ECO:0000256" key="6">
    <source>
        <dbReference type="SAM" id="MobiDB-lite"/>
    </source>
</evidence>
<evidence type="ECO:0000256" key="2">
    <source>
        <dbReference type="ARBA" id="ARBA00022741"/>
    </source>
</evidence>
<dbReference type="PANTHER" id="PTHR12241">
    <property type="entry name" value="TUBULIN POLYGLUTAMYLASE"/>
    <property type="match status" value="1"/>
</dbReference>
<keyword evidence="3" id="KW-0067">ATP-binding</keyword>
<keyword evidence="1 8" id="KW-0436">Ligase</keyword>
<feature type="transmembrane region" description="Helical" evidence="7">
    <location>
        <begin position="13"/>
        <end position="31"/>
    </location>
</feature>
<dbReference type="AlphaFoldDB" id="A0A9K3CQS1"/>
<dbReference type="Proteomes" id="UP000265618">
    <property type="component" value="Unassembled WGS sequence"/>
</dbReference>
<dbReference type="EMBL" id="BDIP01000071">
    <property type="protein sequence ID" value="GIQ79879.1"/>
    <property type="molecule type" value="Genomic_DNA"/>
</dbReference>
<sequence length="339" mass="36008">MPSPYHTPDPADLRVYCLVVSVAPLVVYILREGLVRVATERYTPLAKSKTLGRSSSSSGLGRDATSDSMGSHLTNTSLAKGGKGGGKALIRSGVASQHDVTPDPFPEIYPSVPSTPIASEHSEGMGVGMGGLMGEGASSHRPHSEDLLTKGTFKGLAGMLGEDVWEGVWADIRRVCAATLSVLLLKGQDNPPPPRRRGSAPVGGGFMELFGLDVLLTSQLRPYILEANASPSLKVEGMVDYRVKGGAILGALDICRQIREGGLSSVSLNRPVMVPERDRVGMPERRRGCVGVSDSDRLCMEFPPYEILIALKGETGKASTVQQAVPALQKMRRPKAPKA</sequence>
<reference evidence="8 9" key="1">
    <citation type="journal article" date="2018" name="PLoS ONE">
        <title>The draft genome of Kipferlia bialata reveals reductive genome evolution in fornicate parasites.</title>
        <authorList>
            <person name="Tanifuji G."/>
            <person name="Takabayashi S."/>
            <person name="Kume K."/>
            <person name="Takagi M."/>
            <person name="Nakayama T."/>
            <person name="Kamikawa R."/>
            <person name="Inagaki Y."/>
            <person name="Hashimoto T."/>
        </authorList>
    </citation>
    <scope>NUCLEOTIDE SEQUENCE [LARGE SCALE GENOMIC DNA]</scope>
    <source>
        <strain evidence="8">NY0173</strain>
    </source>
</reference>
<evidence type="ECO:0000256" key="5">
    <source>
        <dbReference type="ARBA" id="ARBA00049274"/>
    </source>
</evidence>